<evidence type="ECO:0000256" key="5">
    <source>
        <dbReference type="ARBA" id="ARBA00022908"/>
    </source>
</evidence>
<feature type="domain" description="Tyr recombinase" evidence="10">
    <location>
        <begin position="110"/>
        <end position="284"/>
    </location>
</feature>
<dbReference type="InterPro" id="IPR050090">
    <property type="entry name" value="Tyrosine_recombinase_XerCD"/>
</dbReference>
<reference evidence="13" key="1">
    <citation type="journal article" date="2019" name="Int. J. Syst. Evol. Microbiol.">
        <title>The Global Catalogue of Microorganisms (GCM) 10K type strain sequencing project: providing services to taxonomists for standard genome sequencing and annotation.</title>
        <authorList>
            <consortium name="The Broad Institute Genomics Platform"/>
            <consortium name="The Broad Institute Genome Sequencing Center for Infectious Disease"/>
            <person name="Wu L."/>
            <person name="Ma J."/>
        </authorList>
    </citation>
    <scope>NUCLEOTIDE SEQUENCE [LARGE SCALE GENOMIC DNA]</scope>
    <source>
        <strain evidence="13">KCTC 13193</strain>
    </source>
</reference>
<gene>
    <name evidence="12" type="ORF">ACFODW_03995</name>
</gene>
<evidence type="ECO:0000259" key="10">
    <source>
        <dbReference type="PROSITE" id="PS51898"/>
    </source>
</evidence>
<dbReference type="RefSeq" id="WP_390303339.1">
    <property type="nucleotide sequence ID" value="NZ_JBHRRZ010000007.1"/>
</dbReference>
<evidence type="ECO:0000256" key="2">
    <source>
        <dbReference type="ARBA" id="ARBA00022490"/>
    </source>
</evidence>
<dbReference type="PANTHER" id="PTHR30349">
    <property type="entry name" value="PHAGE INTEGRASE-RELATED"/>
    <property type="match status" value="1"/>
</dbReference>
<keyword evidence="5" id="KW-0229">DNA integration</keyword>
<evidence type="ECO:0000259" key="11">
    <source>
        <dbReference type="PROSITE" id="PS51900"/>
    </source>
</evidence>
<dbReference type="Pfam" id="PF00589">
    <property type="entry name" value="Phage_integrase"/>
    <property type="match status" value="1"/>
</dbReference>
<feature type="domain" description="Core-binding (CB)" evidence="11">
    <location>
        <begin position="9"/>
        <end position="89"/>
    </location>
</feature>
<organism evidence="12 13">
    <name type="scientific">Virgibacillus sediminis</name>
    <dbReference type="NCBI Taxonomy" id="202260"/>
    <lineage>
        <taxon>Bacteria</taxon>
        <taxon>Bacillati</taxon>
        <taxon>Bacillota</taxon>
        <taxon>Bacilli</taxon>
        <taxon>Bacillales</taxon>
        <taxon>Bacillaceae</taxon>
        <taxon>Virgibacillus</taxon>
    </lineage>
</organism>
<keyword evidence="7" id="KW-0233">DNA recombination</keyword>
<dbReference type="PANTHER" id="PTHR30349:SF77">
    <property type="entry name" value="TYROSINE RECOMBINASE XERC"/>
    <property type="match status" value="1"/>
</dbReference>
<dbReference type="PROSITE" id="PS51900">
    <property type="entry name" value="CB"/>
    <property type="match status" value="1"/>
</dbReference>
<proteinExistence type="predicted"/>
<keyword evidence="13" id="KW-1185">Reference proteome</keyword>
<evidence type="ECO:0000313" key="13">
    <source>
        <dbReference type="Proteomes" id="UP001595387"/>
    </source>
</evidence>
<dbReference type="InterPro" id="IPR002104">
    <property type="entry name" value="Integrase_catalytic"/>
</dbReference>
<evidence type="ECO:0000256" key="9">
    <source>
        <dbReference type="PROSITE-ProRule" id="PRU01248"/>
    </source>
</evidence>
<evidence type="ECO:0000256" key="4">
    <source>
        <dbReference type="ARBA" id="ARBA00022829"/>
    </source>
</evidence>
<dbReference type="Gene3D" id="1.10.150.130">
    <property type="match status" value="1"/>
</dbReference>
<dbReference type="InterPro" id="IPR013762">
    <property type="entry name" value="Integrase-like_cat_sf"/>
</dbReference>
<dbReference type="EMBL" id="JBHRRZ010000007">
    <property type="protein sequence ID" value="MFC2947523.1"/>
    <property type="molecule type" value="Genomic_DNA"/>
</dbReference>
<keyword evidence="2" id="KW-0963">Cytoplasm</keyword>
<keyword evidence="3" id="KW-0132">Cell division</keyword>
<evidence type="ECO:0000256" key="1">
    <source>
        <dbReference type="ARBA" id="ARBA00004496"/>
    </source>
</evidence>
<sequence length="288" mass="33402">MAHIQQNHPDNQGILEEYRLHLKLANRSDNTLETYLRVLERFIARTSVPIPDVTSNHVLEWLQENGRYKKETTLATWISILSAFFTYCVSEGYISQSPIRRRWRPRLPEPIPKYLDKEEVARVRMQSEIENLRNQVLFEFLVSSGCRITETLMLDMEDIDLKTRTARVKGKGNKIRTVHFSNRCAILMETYLENIPEESEGIFINQHGKRLTRGGAHMILSGMGKSAELEVPFGPHRLRHTFATTLLSKGAELSFISEELGHSHLQTTRVYARLPKEELVSMYRKYMG</sequence>
<dbReference type="PROSITE" id="PS51898">
    <property type="entry name" value="TYR_RECOMBINASE"/>
    <property type="match status" value="1"/>
</dbReference>
<dbReference type="SUPFAM" id="SSF56349">
    <property type="entry name" value="DNA breaking-rejoining enzymes"/>
    <property type="match status" value="1"/>
</dbReference>
<evidence type="ECO:0000256" key="3">
    <source>
        <dbReference type="ARBA" id="ARBA00022618"/>
    </source>
</evidence>
<dbReference type="InterPro" id="IPR011010">
    <property type="entry name" value="DNA_brk_join_enz"/>
</dbReference>
<keyword evidence="6 9" id="KW-0238">DNA-binding</keyword>
<comment type="subcellular location">
    <subcellularLocation>
        <location evidence="1">Cytoplasm</location>
    </subcellularLocation>
</comment>
<evidence type="ECO:0000256" key="8">
    <source>
        <dbReference type="ARBA" id="ARBA00023306"/>
    </source>
</evidence>
<protein>
    <submittedName>
        <fullName evidence="12">Tyrosine-type recombinase/integrase</fullName>
    </submittedName>
</protein>
<evidence type="ECO:0000313" key="12">
    <source>
        <dbReference type="EMBL" id="MFC2947523.1"/>
    </source>
</evidence>
<dbReference type="Proteomes" id="UP001595387">
    <property type="component" value="Unassembled WGS sequence"/>
</dbReference>
<dbReference type="InterPro" id="IPR044068">
    <property type="entry name" value="CB"/>
</dbReference>
<evidence type="ECO:0000256" key="7">
    <source>
        <dbReference type="ARBA" id="ARBA00023172"/>
    </source>
</evidence>
<keyword evidence="4" id="KW-0159">Chromosome partition</keyword>
<accession>A0ABV7A3P0</accession>
<evidence type="ECO:0000256" key="6">
    <source>
        <dbReference type="ARBA" id="ARBA00023125"/>
    </source>
</evidence>
<comment type="caution">
    <text evidence="12">The sequence shown here is derived from an EMBL/GenBank/DDBJ whole genome shotgun (WGS) entry which is preliminary data.</text>
</comment>
<dbReference type="Gene3D" id="1.10.443.10">
    <property type="entry name" value="Intergrase catalytic core"/>
    <property type="match status" value="1"/>
</dbReference>
<dbReference type="Pfam" id="PF02899">
    <property type="entry name" value="Phage_int_SAM_1"/>
    <property type="match status" value="1"/>
</dbReference>
<dbReference type="InterPro" id="IPR004107">
    <property type="entry name" value="Integrase_SAM-like_N"/>
</dbReference>
<name>A0ABV7A3P0_9BACI</name>
<keyword evidence="8" id="KW-0131">Cell cycle</keyword>
<dbReference type="InterPro" id="IPR010998">
    <property type="entry name" value="Integrase_recombinase_N"/>
</dbReference>